<dbReference type="Proteomes" id="UP000091820">
    <property type="component" value="Unassembled WGS sequence"/>
</dbReference>
<dbReference type="AlphaFoldDB" id="A0A1A9WH86"/>
<evidence type="ECO:0000313" key="1">
    <source>
        <dbReference type="EnsemblMetazoa" id="GBRI019631-PA"/>
    </source>
</evidence>
<evidence type="ECO:0000313" key="2">
    <source>
        <dbReference type="Proteomes" id="UP000091820"/>
    </source>
</evidence>
<keyword evidence="2" id="KW-1185">Reference proteome</keyword>
<name>A0A1A9WH86_9MUSC</name>
<organism evidence="1 2">
    <name type="scientific">Glossina brevipalpis</name>
    <dbReference type="NCBI Taxonomy" id="37001"/>
    <lineage>
        <taxon>Eukaryota</taxon>
        <taxon>Metazoa</taxon>
        <taxon>Ecdysozoa</taxon>
        <taxon>Arthropoda</taxon>
        <taxon>Hexapoda</taxon>
        <taxon>Insecta</taxon>
        <taxon>Pterygota</taxon>
        <taxon>Neoptera</taxon>
        <taxon>Endopterygota</taxon>
        <taxon>Diptera</taxon>
        <taxon>Brachycera</taxon>
        <taxon>Muscomorpha</taxon>
        <taxon>Hippoboscoidea</taxon>
        <taxon>Glossinidae</taxon>
        <taxon>Glossina</taxon>
    </lineage>
</organism>
<proteinExistence type="predicted"/>
<reference evidence="2" key="1">
    <citation type="submission" date="2014-03" db="EMBL/GenBank/DDBJ databases">
        <authorList>
            <person name="Aksoy S."/>
            <person name="Warren W."/>
            <person name="Wilson R.K."/>
        </authorList>
    </citation>
    <scope>NUCLEOTIDE SEQUENCE [LARGE SCALE GENOMIC DNA]</scope>
    <source>
        <strain evidence="2">IAEA</strain>
    </source>
</reference>
<sequence>MKNATLRLPSNSPFHIFAFKGSDYLQITASDSGYLQVALFIYLPSGSGYLQVALFISLTSGSGYLQVALFIYLPPGSNYLQVALQISVKFFFQVHTRKQHEIGTYSKC</sequence>
<accession>A0A1A9WH86</accession>
<protein>
    <submittedName>
        <fullName evidence="1">Uncharacterized protein</fullName>
    </submittedName>
</protein>
<dbReference type="EnsemblMetazoa" id="GBRI019631-RA">
    <property type="protein sequence ID" value="GBRI019631-PA"/>
    <property type="gene ID" value="GBRI019631"/>
</dbReference>
<dbReference type="VEuPathDB" id="VectorBase:GBRI019631"/>
<reference evidence="1" key="2">
    <citation type="submission" date="2020-05" db="UniProtKB">
        <authorList>
            <consortium name="EnsemblMetazoa"/>
        </authorList>
    </citation>
    <scope>IDENTIFICATION</scope>
    <source>
        <strain evidence="1">IAEA</strain>
    </source>
</reference>